<evidence type="ECO:0000313" key="3">
    <source>
        <dbReference type="Proteomes" id="UP000284189"/>
    </source>
</evidence>
<dbReference type="PROSITE" id="PS51257">
    <property type="entry name" value="PROKAR_LIPOPROTEIN"/>
    <property type="match status" value="1"/>
</dbReference>
<dbReference type="EMBL" id="VNWL01000022">
    <property type="protein sequence ID" value="TXK01924.1"/>
    <property type="molecule type" value="Genomic_DNA"/>
</dbReference>
<proteinExistence type="predicted"/>
<dbReference type="EMBL" id="QXFJ01000023">
    <property type="protein sequence ID" value="RIV70496.1"/>
    <property type="molecule type" value="Genomic_DNA"/>
</dbReference>
<reference evidence="1 3" key="1">
    <citation type="submission" date="2018-08" db="EMBL/GenBank/DDBJ databases">
        <title>Proposal of Muricauda 72 sp.nov. and Muricauda NH166 sp.nov., isolated from seawater.</title>
        <authorList>
            <person name="Cheng H."/>
            <person name="Wu Y.-H."/>
            <person name="Guo L.-L."/>
            <person name="Xu X.-W."/>
        </authorList>
    </citation>
    <scope>NUCLEOTIDE SEQUENCE [LARGE SCALE GENOMIC DNA]</scope>
    <source>
        <strain evidence="1 3">NH166</strain>
    </source>
</reference>
<keyword evidence="4" id="KW-1185">Reference proteome</keyword>
<evidence type="ECO:0008006" key="5">
    <source>
        <dbReference type="Google" id="ProtNLM"/>
    </source>
</evidence>
<gene>
    <name evidence="1" type="ORF">D2U88_08945</name>
    <name evidence="2" type="ORF">FQ019_08870</name>
</gene>
<evidence type="ECO:0000313" key="4">
    <source>
        <dbReference type="Proteomes" id="UP000321528"/>
    </source>
</evidence>
<dbReference type="Proteomes" id="UP000321528">
    <property type="component" value="Unassembled WGS sequence"/>
</dbReference>
<dbReference type="AlphaFoldDB" id="A0A418N6Z7"/>
<accession>A0A418N6Z7</accession>
<dbReference type="OrthoDB" id="2730767at2"/>
<reference evidence="2 4" key="2">
    <citation type="submission" date="2019-07" db="EMBL/GenBank/DDBJ databases">
        <title>Draft genome of two Muricauda strains isolated from deep sea.</title>
        <authorList>
            <person name="Sun C."/>
        </authorList>
    </citation>
    <scope>NUCLEOTIDE SEQUENCE [LARGE SCALE GENOMIC DNA]</scope>
    <source>
        <strain evidence="2 4">NH166</strain>
    </source>
</reference>
<name>A0A418N6Z7_9FLAO</name>
<dbReference type="RefSeq" id="WP_147378573.1">
    <property type="nucleotide sequence ID" value="NZ_QXFJ01000023.1"/>
</dbReference>
<comment type="caution">
    <text evidence="1">The sequence shown here is derived from an EMBL/GenBank/DDBJ whole genome shotgun (WGS) entry which is preliminary data.</text>
</comment>
<evidence type="ECO:0000313" key="1">
    <source>
        <dbReference type="EMBL" id="RIV70496.1"/>
    </source>
</evidence>
<organism evidence="1 3">
    <name type="scientific">Flagellimonas aequoris</name>
    <dbReference type="NCBI Taxonomy" id="2306997"/>
    <lineage>
        <taxon>Bacteria</taxon>
        <taxon>Pseudomonadati</taxon>
        <taxon>Bacteroidota</taxon>
        <taxon>Flavobacteriia</taxon>
        <taxon>Flavobacteriales</taxon>
        <taxon>Flavobacteriaceae</taxon>
        <taxon>Flagellimonas</taxon>
    </lineage>
</organism>
<protein>
    <recommendedName>
        <fullName evidence="5">Lipoprotein</fullName>
    </recommendedName>
</protein>
<evidence type="ECO:0000313" key="2">
    <source>
        <dbReference type="EMBL" id="TXK01924.1"/>
    </source>
</evidence>
<dbReference type="Proteomes" id="UP000284189">
    <property type="component" value="Unassembled WGS sequence"/>
</dbReference>
<sequence length="104" mass="12109">MKKNHLILSLSLLFLFGCFSCKTSRQKEFNSIEMPAYENGTQNEVLRKIMNSPNPSELYTLWVNEKEYPIAHLKKILDTLDPNYTIQIKTDSTLNKKLLFLKSP</sequence>